<comment type="caution">
    <text evidence="2">The sequence shown here is derived from an EMBL/GenBank/DDBJ whole genome shotgun (WGS) entry which is preliminary data.</text>
</comment>
<evidence type="ECO:0000256" key="1">
    <source>
        <dbReference type="SAM" id="SignalP"/>
    </source>
</evidence>
<organism evidence="2 3">
    <name type="scientific">Prosthecochloris ethylica</name>
    <dbReference type="NCBI Taxonomy" id="2743976"/>
    <lineage>
        <taxon>Bacteria</taxon>
        <taxon>Pseudomonadati</taxon>
        <taxon>Chlorobiota</taxon>
        <taxon>Chlorobiia</taxon>
        <taxon>Chlorobiales</taxon>
        <taxon>Chlorobiaceae</taxon>
        <taxon>Prosthecochloris</taxon>
    </lineage>
</organism>
<gene>
    <name evidence="2" type="ORF">INT08_11210</name>
</gene>
<proteinExistence type="predicted"/>
<dbReference type="PROSITE" id="PS51257">
    <property type="entry name" value="PROKAR_LIPOPROTEIN"/>
    <property type="match status" value="1"/>
</dbReference>
<evidence type="ECO:0008006" key="4">
    <source>
        <dbReference type="Google" id="ProtNLM"/>
    </source>
</evidence>
<reference evidence="2 3" key="1">
    <citation type="journal article" date="2020" name="Microorganisms">
        <title>Simultaneous Genome Sequencing of Prosthecochloris ethylica and Desulfuromonas acetoxidans within a Syntrophic Mixture Reveals Unique Pili and Protein Interactions.</title>
        <authorList>
            <person name="Kyndt J.A."/>
            <person name="Van Beeumen J.J."/>
            <person name="Meyer T.E."/>
        </authorList>
    </citation>
    <scope>NUCLEOTIDE SEQUENCE [LARGE SCALE GENOMIC DNA]</scope>
    <source>
        <strain evidence="2 3">N3</strain>
    </source>
</reference>
<keyword evidence="3" id="KW-1185">Reference proteome</keyword>
<sequence length="157" mass="17363">MKYFNIVFVCLFFALAGCSASTAPALTPLEIQSLQTREYEQGLDIVFPSVISVFQDLGYTVKSADKSTGFITAESAAKSDKASKFWLGITKVKQTAATAFIEEIGSMTKVRLNFVEMENSSSSWGRSDREDTPILDAQVYQNAFERIDNAIFVRTAN</sequence>
<feature type="signal peptide" evidence="1">
    <location>
        <begin position="1"/>
        <end position="25"/>
    </location>
</feature>
<name>A0ABR9XUS1_9CHLB</name>
<evidence type="ECO:0000313" key="3">
    <source>
        <dbReference type="Proteomes" id="UP000619838"/>
    </source>
</evidence>
<dbReference type="EMBL" id="JADGII010000053">
    <property type="protein sequence ID" value="MBF0637729.1"/>
    <property type="molecule type" value="Genomic_DNA"/>
</dbReference>
<feature type="chain" id="PRO_5046698118" description="DUF4136 domain-containing protein" evidence="1">
    <location>
        <begin position="26"/>
        <end position="157"/>
    </location>
</feature>
<accession>A0ABR9XUS1</accession>
<dbReference type="RefSeq" id="WP_175187873.1">
    <property type="nucleotide sequence ID" value="NZ_JABVZQ010000026.1"/>
</dbReference>
<evidence type="ECO:0000313" key="2">
    <source>
        <dbReference type="EMBL" id="MBF0637729.1"/>
    </source>
</evidence>
<dbReference type="Proteomes" id="UP000619838">
    <property type="component" value="Unassembled WGS sequence"/>
</dbReference>
<keyword evidence="1" id="KW-0732">Signal</keyword>
<protein>
    <recommendedName>
        <fullName evidence="4">DUF4136 domain-containing protein</fullName>
    </recommendedName>
</protein>